<proteinExistence type="predicted"/>
<keyword evidence="2" id="KW-1185">Reference proteome</keyword>
<reference evidence="1" key="1">
    <citation type="submission" date="2020-08" db="EMBL/GenBank/DDBJ databases">
        <title>Multicomponent nature underlies the extraordinary mechanical properties of spider dragline silk.</title>
        <authorList>
            <person name="Kono N."/>
            <person name="Nakamura H."/>
            <person name="Mori M."/>
            <person name="Yoshida Y."/>
            <person name="Ohtoshi R."/>
            <person name="Malay A.D."/>
            <person name="Moran D.A.P."/>
            <person name="Tomita M."/>
            <person name="Numata K."/>
            <person name="Arakawa K."/>
        </authorList>
    </citation>
    <scope>NUCLEOTIDE SEQUENCE</scope>
</reference>
<dbReference type="EMBL" id="BMAV01017716">
    <property type="protein sequence ID" value="GFY69581.1"/>
    <property type="molecule type" value="Genomic_DNA"/>
</dbReference>
<dbReference type="AlphaFoldDB" id="A0A8X6YB61"/>
<comment type="caution">
    <text evidence="1">The sequence shown here is derived from an EMBL/GenBank/DDBJ whole genome shotgun (WGS) entry which is preliminary data.</text>
</comment>
<gene>
    <name evidence="1" type="primary">pol_1081</name>
    <name evidence="1" type="ORF">TNIN_281271</name>
</gene>
<dbReference type="Gene3D" id="2.40.70.10">
    <property type="entry name" value="Acid Proteases"/>
    <property type="match status" value="1"/>
</dbReference>
<evidence type="ECO:0000313" key="1">
    <source>
        <dbReference type="EMBL" id="GFY69581.1"/>
    </source>
</evidence>
<protein>
    <submittedName>
        <fullName evidence="1">Retrovirus-related Pol polyprotein from transposon 297</fullName>
    </submittedName>
</protein>
<organism evidence="1 2">
    <name type="scientific">Trichonephila inaurata madagascariensis</name>
    <dbReference type="NCBI Taxonomy" id="2747483"/>
    <lineage>
        <taxon>Eukaryota</taxon>
        <taxon>Metazoa</taxon>
        <taxon>Ecdysozoa</taxon>
        <taxon>Arthropoda</taxon>
        <taxon>Chelicerata</taxon>
        <taxon>Arachnida</taxon>
        <taxon>Araneae</taxon>
        <taxon>Araneomorphae</taxon>
        <taxon>Entelegynae</taxon>
        <taxon>Araneoidea</taxon>
        <taxon>Nephilidae</taxon>
        <taxon>Trichonephila</taxon>
        <taxon>Trichonephila inaurata</taxon>
    </lineage>
</organism>
<evidence type="ECO:0000313" key="2">
    <source>
        <dbReference type="Proteomes" id="UP000886998"/>
    </source>
</evidence>
<accession>A0A8X6YB61</accession>
<dbReference type="CDD" id="cd00303">
    <property type="entry name" value="retropepsin_like"/>
    <property type="match status" value="1"/>
</dbReference>
<sequence length="83" mass="9302">MTGSQLDVIIGKKPVCALVDSGASFSVTFDKYRWILKKMLFSEAKIIMLKVTDGNFARPIGKCILCVRINGRELPFEFVVLPH</sequence>
<dbReference type="InterPro" id="IPR021109">
    <property type="entry name" value="Peptidase_aspartic_dom_sf"/>
</dbReference>
<dbReference type="Proteomes" id="UP000886998">
    <property type="component" value="Unassembled WGS sequence"/>
</dbReference>
<name>A0A8X6YB61_9ARAC</name>
<dbReference type="OrthoDB" id="10056424at2759"/>
<dbReference type="SUPFAM" id="SSF50630">
    <property type="entry name" value="Acid proteases"/>
    <property type="match status" value="1"/>
</dbReference>